<dbReference type="STRING" id="398843.A3K89_03675"/>
<dbReference type="AlphaFoldDB" id="A0A239ECL0"/>
<proteinExistence type="predicted"/>
<name>A0A239ECL0_9NOCA</name>
<dbReference type="EMBL" id="FZOW01000002">
    <property type="protein sequence ID" value="SNS41632.1"/>
    <property type="molecule type" value="Genomic_DNA"/>
</dbReference>
<feature type="transmembrane region" description="Helical" evidence="1">
    <location>
        <begin position="63"/>
        <end position="82"/>
    </location>
</feature>
<gene>
    <name evidence="2" type="ORF">SAMN05421642_102284</name>
</gene>
<organism evidence="2 3">
    <name type="scientific">Rhodococcoides kyotonense</name>
    <dbReference type="NCBI Taxonomy" id="398843"/>
    <lineage>
        <taxon>Bacteria</taxon>
        <taxon>Bacillati</taxon>
        <taxon>Actinomycetota</taxon>
        <taxon>Actinomycetes</taxon>
        <taxon>Mycobacteriales</taxon>
        <taxon>Nocardiaceae</taxon>
        <taxon>Rhodococcoides</taxon>
    </lineage>
</organism>
<dbReference type="Proteomes" id="UP000198327">
    <property type="component" value="Unassembled WGS sequence"/>
</dbReference>
<reference evidence="3" key="1">
    <citation type="submission" date="2017-06" db="EMBL/GenBank/DDBJ databases">
        <authorList>
            <person name="Varghese N."/>
            <person name="Submissions S."/>
        </authorList>
    </citation>
    <scope>NUCLEOTIDE SEQUENCE [LARGE SCALE GENOMIC DNA]</scope>
    <source>
        <strain evidence="3">JCM 23211</strain>
    </source>
</reference>
<keyword evidence="3" id="KW-1185">Reference proteome</keyword>
<evidence type="ECO:0000313" key="3">
    <source>
        <dbReference type="Proteomes" id="UP000198327"/>
    </source>
</evidence>
<keyword evidence="1" id="KW-0472">Membrane</keyword>
<sequence>MHYPAVLEPAMLLCMKQPDEGNLFTDLMEFGPAPTMAREVVVILISLALIGIVFAIVGPSVLVFVAAAVAFVFLGIRFALGLRGWSRS</sequence>
<evidence type="ECO:0000313" key="2">
    <source>
        <dbReference type="EMBL" id="SNS41632.1"/>
    </source>
</evidence>
<protein>
    <submittedName>
        <fullName evidence="2">Uncharacterized protein</fullName>
    </submittedName>
</protein>
<accession>A0A239ECL0</accession>
<feature type="transmembrane region" description="Helical" evidence="1">
    <location>
        <begin position="40"/>
        <end position="57"/>
    </location>
</feature>
<keyword evidence="1" id="KW-0812">Transmembrane</keyword>
<keyword evidence="1" id="KW-1133">Transmembrane helix</keyword>
<evidence type="ECO:0000256" key="1">
    <source>
        <dbReference type="SAM" id="Phobius"/>
    </source>
</evidence>